<dbReference type="EMBL" id="JAENIO010000005">
    <property type="protein sequence ID" value="MBK1833139.1"/>
    <property type="molecule type" value="Genomic_DNA"/>
</dbReference>
<evidence type="ECO:0000259" key="3">
    <source>
        <dbReference type="Pfam" id="PF01266"/>
    </source>
</evidence>
<dbReference type="Proteomes" id="UP000604083">
    <property type="component" value="Unassembled WGS sequence"/>
</dbReference>
<dbReference type="RefSeq" id="WP_200390569.1">
    <property type="nucleotide sequence ID" value="NZ_JAENIO010000005.1"/>
</dbReference>
<name>A0A934RQB5_9BACT</name>
<sequence length="418" mass="44925">MQKEGKSVVVIGGGVVGLASAYYLTKAGRRVTVVERDASLASGCSEGNAGMIVPSHFIPLAAPGVIGQGLKWMLNPKSPFFLRPRLDPALARWLWLFARHANAGHVKRSEELLRDLGLESRRLHVELARASGFSLQERGLLMLCQSEAGLAEEAEVAEEAKRLGLQVEVFGKERLRDFEPDARVEALGGVWFEQDCHLRPLDFVEALRQEIAAAGGVFLAEEGTDFVEKNGRVVALRTTKGSEVAGDQFVLAGGIASLSLAKRLGLKLPMQGGKGYSLTLKKPRKAVQICSLLKEGRVAVTPMGDSLRVAGTMEICGSDTSLNRTRLQGVIESFCRFYPDFSPEDFVGIEPWVGLRPCSPDGLPYLGRVPGRENVIIATGHAMMGLSLAPVTGSLVEKIVAGDAPGIEIAGLNPTRFG</sequence>
<accession>A0A934RQB5</accession>
<feature type="domain" description="FAD dependent oxidoreductase" evidence="3">
    <location>
        <begin position="8"/>
        <end position="396"/>
    </location>
</feature>
<protein>
    <submittedName>
        <fullName evidence="4">FAD-dependent oxidoreductase</fullName>
    </submittedName>
</protein>
<dbReference type="SUPFAM" id="SSF54373">
    <property type="entry name" value="FAD-linked reductases, C-terminal domain"/>
    <property type="match status" value="1"/>
</dbReference>
<proteinExistence type="predicted"/>
<evidence type="ECO:0000313" key="4">
    <source>
        <dbReference type="EMBL" id="MBK1833139.1"/>
    </source>
</evidence>
<dbReference type="PANTHER" id="PTHR13847">
    <property type="entry name" value="SARCOSINE DEHYDROGENASE-RELATED"/>
    <property type="match status" value="1"/>
</dbReference>
<organism evidence="4 5">
    <name type="scientific">Roseibacillus ishigakijimensis</name>
    <dbReference type="NCBI Taxonomy" id="454146"/>
    <lineage>
        <taxon>Bacteria</taxon>
        <taxon>Pseudomonadati</taxon>
        <taxon>Verrucomicrobiota</taxon>
        <taxon>Verrucomicrobiia</taxon>
        <taxon>Verrucomicrobiales</taxon>
        <taxon>Verrucomicrobiaceae</taxon>
        <taxon>Roseibacillus</taxon>
    </lineage>
</organism>
<dbReference type="InterPro" id="IPR036188">
    <property type="entry name" value="FAD/NAD-bd_sf"/>
</dbReference>
<dbReference type="Gene3D" id="3.30.9.10">
    <property type="entry name" value="D-Amino Acid Oxidase, subunit A, domain 2"/>
    <property type="match status" value="1"/>
</dbReference>
<dbReference type="Pfam" id="PF01266">
    <property type="entry name" value="DAO"/>
    <property type="match status" value="1"/>
</dbReference>
<dbReference type="GO" id="GO:0016491">
    <property type="term" value="F:oxidoreductase activity"/>
    <property type="evidence" value="ECO:0007669"/>
    <property type="project" value="UniProtKB-KW"/>
</dbReference>
<gene>
    <name evidence="4" type="ORF">JIN78_03615</name>
</gene>
<dbReference type="SUPFAM" id="SSF51905">
    <property type="entry name" value="FAD/NAD(P)-binding domain"/>
    <property type="match status" value="1"/>
</dbReference>
<keyword evidence="2" id="KW-0812">Transmembrane</keyword>
<dbReference type="InterPro" id="IPR006076">
    <property type="entry name" value="FAD-dep_OxRdtase"/>
</dbReference>
<dbReference type="AlphaFoldDB" id="A0A934RQB5"/>
<dbReference type="PANTHER" id="PTHR13847:SF289">
    <property type="entry name" value="GLYCINE OXIDASE"/>
    <property type="match status" value="1"/>
</dbReference>
<dbReference type="GO" id="GO:0005737">
    <property type="term" value="C:cytoplasm"/>
    <property type="evidence" value="ECO:0007669"/>
    <property type="project" value="TreeGrafter"/>
</dbReference>
<dbReference type="Gene3D" id="3.50.50.60">
    <property type="entry name" value="FAD/NAD(P)-binding domain"/>
    <property type="match status" value="2"/>
</dbReference>
<evidence type="ECO:0000256" key="1">
    <source>
        <dbReference type="ARBA" id="ARBA00023002"/>
    </source>
</evidence>
<keyword evidence="2" id="KW-0472">Membrane</keyword>
<keyword evidence="1" id="KW-0560">Oxidoreductase</keyword>
<feature type="transmembrane region" description="Helical" evidence="2">
    <location>
        <begin position="7"/>
        <end position="24"/>
    </location>
</feature>
<reference evidence="4" key="1">
    <citation type="submission" date="2021-01" db="EMBL/GenBank/DDBJ databases">
        <title>Modified the classification status of verrucomicrobia.</title>
        <authorList>
            <person name="Feng X."/>
        </authorList>
    </citation>
    <scope>NUCLEOTIDE SEQUENCE</scope>
    <source>
        <strain evidence="4">KCTC 12986</strain>
    </source>
</reference>
<keyword evidence="2" id="KW-1133">Transmembrane helix</keyword>
<keyword evidence="5" id="KW-1185">Reference proteome</keyword>
<evidence type="ECO:0000256" key="2">
    <source>
        <dbReference type="SAM" id="Phobius"/>
    </source>
</evidence>
<evidence type="ECO:0000313" key="5">
    <source>
        <dbReference type="Proteomes" id="UP000604083"/>
    </source>
</evidence>
<comment type="caution">
    <text evidence="4">The sequence shown here is derived from an EMBL/GenBank/DDBJ whole genome shotgun (WGS) entry which is preliminary data.</text>
</comment>